<evidence type="ECO:0000256" key="2">
    <source>
        <dbReference type="ARBA" id="ARBA00023002"/>
    </source>
</evidence>
<dbReference type="InterPro" id="IPR002347">
    <property type="entry name" value="SDR_fam"/>
</dbReference>
<comment type="similarity">
    <text evidence="1">Belongs to the short-chain dehydrogenases/reductases (SDR) family.</text>
</comment>
<reference evidence="3 4" key="1">
    <citation type="submission" date="2023-06" db="EMBL/GenBank/DDBJ databases">
        <authorList>
            <person name="Oyuntsetseg B."/>
            <person name="Kim S.B."/>
        </authorList>
    </citation>
    <scope>NUCLEOTIDE SEQUENCE [LARGE SCALE GENOMIC DNA]</scope>
    <source>
        <strain evidence="3 4">2-15</strain>
    </source>
</reference>
<evidence type="ECO:0000313" key="4">
    <source>
        <dbReference type="Proteomes" id="UP001236014"/>
    </source>
</evidence>
<dbReference type="Gene3D" id="3.40.50.720">
    <property type="entry name" value="NAD(P)-binding Rossmann-like Domain"/>
    <property type="match status" value="1"/>
</dbReference>
<dbReference type="EMBL" id="CP127294">
    <property type="protein sequence ID" value="WIX82865.1"/>
    <property type="molecule type" value="Genomic_DNA"/>
</dbReference>
<evidence type="ECO:0000256" key="1">
    <source>
        <dbReference type="ARBA" id="ARBA00006484"/>
    </source>
</evidence>
<dbReference type="PANTHER" id="PTHR48107:SF16">
    <property type="entry name" value="NADPH-DEPENDENT ALDEHYDE REDUCTASE 1, CHLOROPLASTIC"/>
    <property type="match status" value="1"/>
</dbReference>
<dbReference type="Proteomes" id="UP001236014">
    <property type="component" value="Chromosome"/>
</dbReference>
<dbReference type="InterPro" id="IPR036291">
    <property type="entry name" value="NAD(P)-bd_dom_sf"/>
</dbReference>
<keyword evidence="4" id="KW-1185">Reference proteome</keyword>
<accession>A0A9Y2IM46</accession>
<dbReference type="AlphaFoldDB" id="A0A9Y2IM46"/>
<dbReference type="GO" id="GO:0016614">
    <property type="term" value="F:oxidoreductase activity, acting on CH-OH group of donors"/>
    <property type="evidence" value="ECO:0007669"/>
    <property type="project" value="UniProtKB-ARBA"/>
</dbReference>
<dbReference type="RefSeq" id="WP_285973428.1">
    <property type="nucleotide sequence ID" value="NZ_CP127294.1"/>
</dbReference>
<dbReference type="KEGG" id="acab:QRX50_19845"/>
<organism evidence="3 4">
    <name type="scientific">Amycolatopsis carbonis</name>
    <dbReference type="NCBI Taxonomy" id="715471"/>
    <lineage>
        <taxon>Bacteria</taxon>
        <taxon>Bacillati</taxon>
        <taxon>Actinomycetota</taxon>
        <taxon>Actinomycetes</taxon>
        <taxon>Pseudonocardiales</taxon>
        <taxon>Pseudonocardiaceae</taxon>
        <taxon>Amycolatopsis</taxon>
    </lineage>
</organism>
<evidence type="ECO:0000313" key="3">
    <source>
        <dbReference type="EMBL" id="WIX82865.1"/>
    </source>
</evidence>
<keyword evidence="2" id="KW-0560">Oxidoreductase</keyword>
<protein>
    <submittedName>
        <fullName evidence="3">SDR family oxidoreductase</fullName>
    </submittedName>
</protein>
<sequence length="122" mass="13669">MLISYLHEHADAEETRRWVEEAGRKAVLVPGDVAYPAHCRALVARTVEEFGRIDVLVNNEAFQMFPETLEGIPDQEWDHALATNLGAFFHFVKPCPTCGRTRRSSAALGELRQPARCCCPTT</sequence>
<dbReference type="PANTHER" id="PTHR48107">
    <property type="entry name" value="NADPH-DEPENDENT ALDEHYDE REDUCTASE-LIKE PROTEIN, CHLOROPLASTIC-RELATED"/>
    <property type="match status" value="1"/>
</dbReference>
<name>A0A9Y2IM46_9PSEU</name>
<dbReference type="Pfam" id="PF13561">
    <property type="entry name" value="adh_short_C2"/>
    <property type="match status" value="1"/>
</dbReference>
<gene>
    <name evidence="3" type="ORF">QRX50_19845</name>
</gene>
<dbReference type="SUPFAM" id="SSF51735">
    <property type="entry name" value="NAD(P)-binding Rossmann-fold domains"/>
    <property type="match status" value="1"/>
</dbReference>
<proteinExistence type="inferred from homology"/>